<gene>
    <name evidence="1" type="ORF">GCM10020367_55600</name>
</gene>
<protein>
    <submittedName>
        <fullName evidence="1">Uncharacterized protein</fullName>
    </submittedName>
</protein>
<keyword evidence="2" id="KW-1185">Reference proteome</keyword>
<dbReference type="Proteomes" id="UP001499990">
    <property type="component" value="Unassembled WGS sequence"/>
</dbReference>
<sequence>MPFQFAHRARRPGTGLRVARLPVLARAGPPAVHERLRHRLLAELWESGEPEDGSTADVIRTNDTGTHLFEALHAEQPTYVDLREAATRTTEVRFALDRTIDRIFLVCAAAPVEPWAIEAIEGAFDVSVIWWGDGSWQGAEVHTVVPGRG</sequence>
<evidence type="ECO:0000313" key="2">
    <source>
        <dbReference type="Proteomes" id="UP001499990"/>
    </source>
</evidence>
<organism evidence="1 2">
    <name type="scientific">Streptomyces sannanensis</name>
    <dbReference type="NCBI Taxonomy" id="285536"/>
    <lineage>
        <taxon>Bacteria</taxon>
        <taxon>Bacillati</taxon>
        <taxon>Actinomycetota</taxon>
        <taxon>Actinomycetes</taxon>
        <taxon>Kitasatosporales</taxon>
        <taxon>Streptomycetaceae</taxon>
        <taxon>Streptomyces</taxon>
    </lineage>
</organism>
<proteinExistence type="predicted"/>
<reference evidence="2" key="1">
    <citation type="journal article" date="2019" name="Int. J. Syst. Evol. Microbiol.">
        <title>The Global Catalogue of Microorganisms (GCM) 10K type strain sequencing project: providing services to taxonomists for standard genome sequencing and annotation.</title>
        <authorList>
            <consortium name="The Broad Institute Genomics Platform"/>
            <consortium name="The Broad Institute Genome Sequencing Center for Infectious Disease"/>
            <person name="Wu L."/>
            <person name="Ma J."/>
        </authorList>
    </citation>
    <scope>NUCLEOTIDE SEQUENCE [LARGE SCALE GENOMIC DNA]</scope>
    <source>
        <strain evidence="2">JCM 9651</strain>
    </source>
</reference>
<comment type="caution">
    <text evidence="1">The sequence shown here is derived from an EMBL/GenBank/DDBJ whole genome shotgun (WGS) entry which is preliminary data.</text>
</comment>
<dbReference type="EMBL" id="BAAAYL010000001">
    <property type="protein sequence ID" value="GAA3377943.1"/>
    <property type="molecule type" value="Genomic_DNA"/>
</dbReference>
<accession>A0ABP6SJD9</accession>
<name>A0ABP6SJD9_9ACTN</name>
<evidence type="ECO:0000313" key="1">
    <source>
        <dbReference type="EMBL" id="GAA3377943.1"/>
    </source>
</evidence>